<keyword evidence="6" id="KW-0067">ATP-binding</keyword>
<keyword evidence="8 9" id="KW-0694">RNA-binding</keyword>
<dbReference type="RefSeq" id="WP_284101626.1">
    <property type="nucleotide sequence ID" value="NZ_JARRAF010000017.1"/>
</dbReference>
<dbReference type="Gene3D" id="3.30.460.10">
    <property type="entry name" value="Beta Polymerase, domain 2"/>
    <property type="match status" value="1"/>
</dbReference>
<evidence type="ECO:0000313" key="11">
    <source>
        <dbReference type="EMBL" id="MDK2125317.1"/>
    </source>
</evidence>
<evidence type="ECO:0000313" key="12">
    <source>
        <dbReference type="Proteomes" id="UP001172778"/>
    </source>
</evidence>
<dbReference type="EMBL" id="JARRAF010000017">
    <property type="protein sequence ID" value="MDK2125317.1"/>
    <property type="molecule type" value="Genomic_DNA"/>
</dbReference>
<comment type="similarity">
    <text evidence="9">Belongs to the tRNA nucleotidyltransferase/poly(A) polymerase family.</text>
</comment>
<dbReference type="SUPFAM" id="SSF81891">
    <property type="entry name" value="Poly A polymerase C-terminal region-like"/>
    <property type="match status" value="1"/>
</dbReference>
<accession>A0ABT7DZ22</accession>
<organism evidence="11 12">
    <name type="scientific">Parachitinimonas caeni</name>
    <dbReference type="NCBI Taxonomy" id="3031301"/>
    <lineage>
        <taxon>Bacteria</taxon>
        <taxon>Pseudomonadati</taxon>
        <taxon>Pseudomonadota</taxon>
        <taxon>Betaproteobacteria</taxon>
        <taxon>Neisseriales</taxon>
        <taxon>Chitinibacteraceae</taxon>
        <taxon>Parachitinimonas</taxon>
    </lineage>
</organism>
<keyword evidence="12" id="KW-1185">Reference proteome</keyword>
<dbReference type="Pfam" id="PF01743">
    <property type="entry name" value="PolyA_pol"/>
    <property type="match status" value="1"/>
</dbReference>
<proteinExistence type="inferred from homology"/>
<dbReference type="InterPro" id="IPR050124">
    <property type="entry name" value="tRNA_CCA-adding_enzyme"/>
</dbReference>
<keyword evidence="7" id="KW-0460">Magnesium</keyword>
<evidence type="ECO:0000256" key="1">
    <source>
        <dbReference type="ARBA" id="ARBA00022679"/>
    </source>
</evidence>
<dbReference type="PANTHER" id="PTHR47545:SF1">
    <property type="entry name" value="MULTIFUNCTIONAL CCA PROTEIN"/>
    <property type="match status" value="1"/>
</dbReference>
<gene>
    <name evidence="11" type="ORF">PZA18_14770</name>
</gene>
<dbReference type="Proteomes" id="UP001172778">
    <property type="component" value="Unassembled WGS sequence"/>
</dbReference>
<keyword evidence="3" id="KW-0548">Nucleotidyltransferase</keyword>
<evidence type="ECO:0000259" key="10">
    <source>
        <dbReference type="Pfam" id="PF01743"/>
    </source>
</evidence>
<evidence type="ECO:0000256" key="9">
    <source>
        <dbReference type="RuleBase" id="RU003953"/>
    </source>
</evidence>
<comment type="caution">
    <text evidence="11">The sequence shown here is derived from an EMBL/GenBank/DDBJ whole genome shotgun (WGS) entry which is preliminary data.</text>
</comment>
<dbReference type="InterPro" id="IPR043519">
    <property type="entry name" value="NT_sf"/>
</dbReference>
<name>A0ABT7DZ22_9NEIS</name>
<evidence type="ECO:0000256" key="4">
    <source>
        <dbReference type="ARBA" id="ARBA00022723"/>
    </source>
</evidence>
<evidence type="ECO:0000256" key="2">
    <source>
        <dbReference type="ARBA" id="ARBA00022694"/>
    </source>
</evidence>
<evidence type="ECO:0000256" key="7">
    <source>
        <dbReference type="ARBA" id="ARBA00022842"/>
    </source>
</evidence>
<evidence type="ECO:0000256" key="6">
    <source>
        <dbReference type="ARBA" id="ARBA00022840"/>
    </source>
</evidence>
<dbReference type="PANTHER" id="PTHR47545">
    <property type="entry name" value="MULTIFUNCTIONAL CCA PROTEIN"/>
    <property type="match status" value="1"/>
</dbReference>
<keyword evidence="5" id="KW-0547">Nucleotide-binding</keyword>
<keyword evidence="1 9" id="KW-0808">Transferase</keyword>
<dbReference type="SUPFAM" id="SSF81301">
    <property type="entry name" value="Nucleotidyltransferase"/>
    <property type="match status" value="1"/>
</dbReference>
<sequence>MIATQNLLSALPPGFAALQNVFRRTGYSYLIIGGWIRDQLLGHSPRDLDLLTSAPASTLLHRLPAAGIPVRDASIVLKATLGIEIDIASLEVDVCSGQTFDEAVAIDLAQRDFTLNTLCLDPERGILTDPYNGLADLQQHLLRPVLSEHAVPVYQPHLLLRLVRFLAREGFITDPQLLHAPWLLAALQHTPAARAVAEYCKLLQCGRAHWCIRQLLDLGVHSGNLLKIPLDFLPANYEARLLHFAAALDTQTPQAPVGLHQLIAELYRPWMDGLLANFPTSTQHNPAMMAALDHAIGPCLPVSAERRPAFWRAILHARRNTLQKATASVLI</sequence>
<evidence type="ECO:0000256" key="8">
    <source>
        <dbReference type="ARBA" id="ARBA00022884"/>
    </source>
</evidence>
<evidence type="ECO:0000256" key="3">
    <source>
        <dbReference type="ARBA" id="ARBA00022695"/>
    </source>
</evidence>
<dbReference type="InterPro" id="IPR002646">
    <property type="entry name" value="PolA_pol_head_dom"/>
</dbReference>
<reference evidence="11" key="1">
    <citation type="submission" date="2023-03" db="EMBL/GenBank/DDBJ databases">
        <title>Chitinimonas shenzhenensis gen. nov., sp. nov., a novel member of family Burkholderiaceae isolated from activated sludge collected in Shen Zhen, China.</title>
        <authorList>
            <person name="Wang X."/>
        </authorList>
    </citation>
    <scope>NUCLEOTIDE SEQUENCE</scope>
    <source>
        <strain evidence="11">DQS-5</strain>
    </source>
</reference>
<evidence type="ECO:0000256" key="5">
    <source>
        <dbReference type="ARBA" id="ARBA00022741"/>
    </source>
</evidence>
<protein>
    <recommendedName>
        <fullName evidence="10">Poly A polymerase head domain-containing protein</fullName>
    </recommendedName>
</protein>
<feature type="domain" description="Poly A polymerase head" evidence="10">
    <location>
        <begin position="31"/>
        <end position="143"/>
    </location>
</feature>
<keyword evidence="2" id="KW-0819">tRNA processing</keyword>
<keyword evidence="4" id="KW-0479">Metal-binding</keyword>